<dbReference type="GO" id="GO:0005737">
    <property type="term" value="C:cytoplasm"/>
    <property type="evidence" value="ECO:0007669"/>
    <property type="project" value="TreeGrafter"/>
</dbReference>
<gene>
    <name evidence="8" type="ORF">PODLI_1B037515</name>
</gene>
<feature type="domain" description="DH" evidence="7">
    <location>
        <begin position="1414"/>
        <end position="1598"/>
    </location>
</feature>
<dbReference type="SMART" id="SM00325">
    <property type="entry name" value="RhoGEF"/>
    <property type="match status" value="1"/>
</dbReference>
<feature type="compositionally biased region" description="Basic and acidic residues" evidence="4">
    <location>
        <begin position="595"/>
        <end position="609"/>
    </location>
</feature>
<evidence type="ECO:0000313" key="8">
    <source>
        <dbReference type="EMBL" id="CAI5773969.1"/>
    </source>
</evidence>
<dbReference type="SUPFAM" id="SSF50729">
    <property type="entry name" value="PH domain-like"/>
    <property type="match status" value="1"/>
</dbReference>
<dbReference type="InterPro" id="IPR036028">
    <property type="entry name" value="SH3-like_dom_sf"/>
</dbReference>
<dbReference type="EMBL" id="OX395130">
    <property type="protein sequence ID" value="CAI5773969.1"/>
    <property type="molecule type" value="Genomic_DNA"/>
</dbReference>
<reference evidence="8" key="1">
    <citation type="submission" date="2022-12" db="EMBL/GenBank/DDBJ databases">
        <authorList>
            <person name="Alioto T."/>
            <person name="Alioto T."/>
            <person name="Gomez Garrido J."/>
        </authorList>
    </citation>
    <scope>NUCLEOTIDE SEQUENCE</scope>
</reference>
<dbReference type="PROSITE" id="PS50010">
    <property type="entry name" value="DH_2"/>
    <property type="match status" value="1"/>
</dbReference>
<dbReference type="InterPro" id="IPR047270">
    <property type="entry name" value="PH_ephexin"/>
</dbReference>
<feature type="region of interest" description="Disordered" evidence="4">
    <location>
        <begin position="580"/>
        <end position="625"/>
    </location>
</feature>
<dbReference type="PROSITE" id="PS50003">
    <property type="entry name" value="PH_DOMAIN"/>
    <property type="match status" value="1"/>
</dbReference>
<dbReference type="Pfam" id="PF07653">
    <property type="entry name" value="SH3_2"/>
    <property type="match status" value="1"/>
</dbReference>
<feature type="region of interest" description="Disordered" evidence="4">
    <location>
        <begin position="825"/>
        <end position="847"/>
    </location>
</feature>
<dbReference type="GO" id="GO:0005634">
    <property type="term" value="C:nucleus"/>
    <property type="evidence" value="ECO:0007669"/>
    <property type="project" value="TreeGrafter"/>
</dbReference>
<dbReference type="Proteomes" id="UP001178461">
    <property type="component" value="Chromosome 5"/>
</dbReference>
<dbReference type="GO" id="GO:0035556">
    <property type="term" value="P:intracellular signal transduction"/>
    <property type="evidence" value="ECO:0007669"/>
    <property type="project" value="InterPro"/>
</dbReference>
<organism evidence="8 9">
    <name type="scientific">Podarcis lilfordi</name>
    <name type="common">Lilford's wall lizard</name>
    <dbReference type="NCBI Taxonomy" id="74358"/>
    <lineage>
        <taxon>Eukaryota</taxon>
        <taxon>Metazoa</taxon>
        <taxon>Chordata</taxon>
        <taxon>Craniata</taxon>
        <taxon>Vertebrata</taxon>
        <taxon>Euteleostomi</taxon>
        <taxon>Lepidosauria</taxon>
        <taxon>Squamata</taxon>
        <taxon>Bifurcata</taxon>
        <taxon>Unidentata</taxon>
        <taxon>Episquamata</taxon>
        <taxon>Laterata</taxon>
        <taxon>Lacertibaenia</taxon>
        <taxon>Lacertidae</taxon>
        <taxon>Podarcis</taxon>
    </lineage>
</organism>
<dbReference type="InterPro" id="IPR035899">
    <property type="entry name" value="DBL_dom_sf"/>
</dbReference>
<feature type="compositionally biased region" description="Polar residues" evidence="4">
    <location>
        <begin position="1129"/>
        <end position="1145"/>
    </location>
</feature>
<feature type="region of interest" description="Disordered" evidence="4">
    <location>
        <begin position="386"/>
        <end position="430"/>
    </location>
</feature>
<feature type="region of interest" description="Disordered" evidence="4">
    <location>
        <begin position="347"/>
        <end position="369"/>
    </location>
</feature>
<feature type="compositionally biased region" description="Polar residues" evidence="4">
    <location>
        <begin position="893"/>
        <end position="902"/>
    </location>
</feature>
<proteinExistence type="predicted"/>
<feature type="compositionally biased region" description="Basic and acidic residues" evidence="4">
    <location>
        <begin position="237"/>
        <end position="270"/>
    </location>
</feature>
<feature type="region of interest" description="Disordered" evidence="4">
    <location>
        <begin position="748"/>
        <end position="769"/>
    </location>
</feature>
<dbReference type="CDD" id="cd11940">
    <property type="entry name" value="SH3_ARHGEF5_19"/>
    <property type="match status" value="1"/>
</dbReference>
<protein>
    <submittedName>
        <fullName evidence="8">Rho guanine nucleotide exchange factor 5</fullName>
    </submittedName>
</protein>
<keyword evidence="9" id="KW-1185">Reference proteome</keyword>
<keyword evidence="2" id="KW-0344">Guanine-nucleotide releasing factor</keyword>
<dbReference type="CDD" id="cd00160">
    <property type="entry name" value="RhoGEF"/>
    <property type="match status" value="1"/>
</dbReference>
<feature type="region of interest" description="Disordered" evidence="4">
    <location>
        <begin position="876"/>
        <end position="902"/>
    </location>
</feature>
<dbReference type="InterPro" id="IPR047271">
    <property type="entry name" value="Ephexin-like"/>
</dbReference>
<dbReference type="SUPFAM" id="SSF48065">
    <property type="entry name" value="DBL homology domain (DH-domain)"/>
    <property type="match status" value="1"/>
</dbReference>
<evidence type="ECO:0000313" key="9">
    <source>
        <dbReference type="Proteomes" id="UP001178461"/>
    </source>
</evidence>
<dbReference type="PROSITE" id="PS00741">
    <property type="entry name" value="DH_1"/>
    <property type="match status" value="1"/>
</dbReference>
<feature type="compositionally biased region" description="Polar residues" evidence="4">
    <location>
        <begin position="922"/>
        <end position="947"/>
    </location>
</feature>
<dbReference type="InterPro" id="IPR001452">
    <property type="entry name" value="SH3_domain"/>
</dbReference>
<dbReference type="SMART" id="SM00233">
    <property type="entry name" value="PH"/>
    <property type="match status" value="1"/>
</dbReference>
<evidence type="ECO:0000256" key="4">
    <source>
        <dbReference type="SAM" id="MobiDB-lite"/>
    </source>
</evidence>
<dbReference type="GO" id="GO:0005085">
    <property type="term" value="F:guanyl-nucleotide exchange factor activity"/>
    <property type="evidence" value="ECO:0007669"/>
    <property type="project" value="UniProtKB-KW"/>
</dbReference>
<name>A0AA35KAV9_9SAUR</name>
<dbReference type="FunFam" id="1.20.900.10:FF:000007">
    <property type="entry name" value="rho guanine nucleotide exchange factor 19"/>
    <property type="match status" value="1"/>
</dbReference>
<dbReference type="InterPro" id="IPR011993">
    <property type="entry name" value="PH-like_dom_sf"/>
</dbReference>
<feature type="compositionally biased region" description="Basic and acidic residues" evidence="4">
    <location>
        <begin position="1238"/>
        <end position="1265"/>
    </location>
</feature>
<feature type="region of interest" description="Disordered" evidence="4">
    <location>
        <begin position="225"/>
        <end position="273"/>
    </location>
</feature>
<evidence type="ECO:0000256" key="2">
    <source>
        <dbReference type="ARBA" id="ARBA00022658"/>
    </source>
</evidence>
<dbReference type="PROSITE" id="PS50002">
    <property type="entry name" value="SH3"/>
    <property type="match status" value="1"/>
</dbReference>
<feature type="domain" description="PH" evidence="6">
    <location>
        <begin position="1630"/>
        <end position="1740"/>
    </location>
</feature>
<feature type="region of interest" description="Disordered" evidence="4">
    <location>
        <begin position="1184"/>
        <end position="1265"/>
    </location>
</feature>
<dbReference type="Gene3D" id="1.20.900.10">
    <property type="entry name" value="Dbl homology (DH) domain"/>
    <property type="match status" value="1"/>
</dbReference>
<dbReference type="Pfam" id="PF00621">
    <property type="entry name" value="RhoGEF"/>
    <property type="match status" value="1"/>
</dbReference>
<accession>A0AA35KAV9</accession>
<evidence type="ECO:0000259" key="7">
    <source>
        <dbReference type="PROSITE" id="PS50010"/>
    </source>
</evidence>
<dbReference type="SUPFAM" id="SSF50044">
    <property type="entry name" value="SH3-domain"/>
    <property type="match status" value="1"/>
</dbReference>
<feature type="compositionally biased region" description="Polar residues" evidence="4">
    <location>
        <begin position="757"/>
        <end position="769"/>
    </location>
</feature>
<feature type="region of interest" description="Disordered" evidence="4">
    <location>
        <begin position="30"/>
        <end position="54"/>
    </location>
</feature>
<feature type="compositionally biased region" description="Basic and acidic residues" evidence="4">
    <location>
        <begin position="1216"/>
        <end position="1229"/>
    </location>
</feature>
<dbReference type="PANTHER" id="PTHR12845:SF2">
    <property type="entry name" value="DH DOMAIN-CONTAINING PROTEIN-RELATED"/>
    <property type="match status" value="1"/>
</dbReference>
<dbReference type="InterPro" id="IPR001849">
    <property type="entry name" value="PH_domain"/>
</dbReference>
<feature type="region of interest" description="Disordered" evidence="4">
    <location>
        <begin position="1100"/>
        <end position="1155"/>
    </location>
</feature>
<feature type="region of interest" description="Disordered" evidence="4">
    <location>
        <begin position="995"/>
        <end position="1016"/>
    </location>
</feature>
<feature type="region of interest" description="Disordered" evidence="4">
    <location>
        <begin position="661"/>
        <end position="696"/>
    </location>
</feature>
<dbReference type="Gene3D" id="2.30.30.40">
    <property type="entry name" value="SH3 Domains"/>
    <property type="match status" value="1"/>
</dbReference>
<dbReference type="InterPro" id="IPR000219">
    <property type="entry name" value="DH_dom"/>
</dbReference>
<evidence type="ECO:0000259" key="6">
    <source>
        <dbReference type="PROSITE" id="PS50003"/>
    </source>
</evidence>
<feature type="compositionally biased region" description="Basic and acidic residues" evidence="4">
    <location>
        <begin position="394"/>
        <end position="406"/>
    </location>
</feature>
<dbReference type="InterPro" id="IPR001331">
    <property type="entry name" value="GDS_CDC24_CS"/>
</dbReference>
<keyword evidence="1 3" id="KW-0728">SH3 domain</keyword>
<evidence type="ECO:0000259" key="5">
    <source>
        <dbReference type="PROSITE" id="PS50002"/>
    </source>
</evidence>
<feature type="region of interest" description="Disordered" evidence="4">
    <location>
        <begin position="920"/>
        <end position="962"/>
    </location>
</feature>
<dbReference type="CDD" id="cd01221">
    <property type="entry name" value="PH_ephexin"/>
    <property type="match status" value="1"/>
</dbReference>
<feature type="domain" description="SH3" evidence="5">
    <location>
        <begin position="1751"/>
        <end position="1812"/>
    </location>
</feature>
<evidence type="ECO:0000256" key="1">
    <source>
        <dbReference type="ARBA" id="ARBA00022443"/>
    </source>
</evidence>
<dbReference type="PANTHER" id="PTHR12845">
    <property type="entry name" value="GUANINE NUCLEOTIDE EXCHANGE FACTOR"/>
    <property type="match status" value="1"/>
</dbReference>
<dbReference type="Gene3D" id="2.30.29.30">
    <property type="entry name" value="Pleckstrin-homology domain (PH domain)/Phosphotyrosine-binding domain (PTB)"/>
    <property type="match status" value="1"/>
</dbReference>
<dbReference type="SMART" id="SM00326">
    <property type="entry name" value="SH3"/>
    <property type="match status" value="1"/>
</dbReference>
<evidence type="ECO:0000256" key="3">
    <source>
        <dbReference type="PROSITE-ProRule" id="PRU00192"/>
    </source>
</evidence>
<sequence>MGYKGTKNRMHCYWRRPKKDVPLMESEKIKGEDPFPSATHKFNESSNPAPARRHHDVTEFFTRSDVSEERVAVRAEDKKNSFSQALPLLFVMEEQIWGRFPSPVERETSMGLERGQRDPEDWGGFSEQENLLNIQEVTLEDNKEAPWDSRQRELEAAHSLSDHESSLFSTATLEQISSIPSEVAVGEIKGETVVLGFPQALNPRDAFSQTLCEETHLTGTFSASEESAYDYPPVSHDVSEHHQNAEASKDRSDENHSSELESQYELDKSHMPNMEVTSEIDEKMSPKTEGAGQMNPDTSIVNEEGKVRELKGQREGVKSSALFQPSFEFSKGGEIRFDVQQPKPKEILSLPDSNRVDSNSDIGEEVDESGQNSFICTVLHLEEEDVIGGSKTRSPKETVKTKHAADCDEAESSQVSKSLESGPAKLGPPELVDTELNEECLEWKVMEKKVETEQNNLDLRRKGQEQQDCHVQIRQASKQRAERDITAPLGLNALQMNLDLPDLNKNCSLVEAEASNFTFKELSSPNHGPKSVWTQDSGNPQIAKARAMSISEGIPVCESPRTQAPTCHDSRQLESSGVFDQVGHNSQGSEQPPEEDGRAIEREDSKYGGEETSVVSLDGEGRPPSCRDLIVTPDSQIYLYDSQPVDHPVDGEIHITASSLGTSTETDSLEEGAGKRARDGTVVPCKESESTQEPENQNLLKPCQLNRMDCGEVLSSDADVWTSSKNDISGKDLYEVAQGTASEILQSIPSGEGLSNADRQSVEFSPESFQAQDTTISYLETPMRSLEIPEKEAGADTHCMEQQTLISESPCSLVLEEDGTACGNMETPDVAQPTKPLTPTPASDQAIPPEPASSHLNQLMPTVSDYSESAQFLSPAPNADTLAQPLTPALAPSQPSQLLEQLPSPSQACQFLAPKSTAVKAPQSSVPTPDNKLFNQPPATECNSNQHMPHPLHSDSMFPADHPIQLANSSQTRESVAPEFNSNPTAFALNRDLQLPHPASSSNRPPAPDGDQFAQQPVEAPESTLPVNYIDGGGCVFVADCISQTISYAAEAEKLTQAPNIDSRVEEFPVVQLADSEGAGTSQGQKGRNIHEASSLLEIHPDVGISGNSEPVEDSSCSIPDTMDICDGKSSNKYSLHPSVRSQKMSEAAEARSPTQPSLIAFTNPIHFFQRGPPSPPTIRHPCREQAACQGPQWWQQSQRGDAKRDAEDTVPPVLPRKEGGARHLRLEKCTSCPNKSVDAKEPTSSSKKQEVLSKHRAKSKDWHRQGLRKISIPTDNELEFIASLISSKEEAPAHREKSDHFDRVKFGEKKLLETAETIKRRRSKLINSSKLLYQEYSDVALNKAIQSQKRADSLTEDLEYKSTDSPRLRRKNISPQDSYLQRLSVSSSTSLWQDIPMVRESTVLLSMTREEQKLQEAKFELIVSEASYLRSLNVAVDHFQHCHELQAVLTNQDKQWLFSRLQDVRDVSANFLFDLEEKLEENMFTFNVCDVALRHAPEFRRVYLPYVTNQTYQEQTFRRLLNDVPAFQQVLERLESDPVCQRLSLKSFLILPFQRITRLKLLLQNILKRTRPGADEEVQATQAYDALEKLIKDCNENVQRMRSTEELIYLSKNMEFECKIFPLISQSRRLVKRGELTALEYNLSLKWKLTTRPIYLHLFNDYLLLSRPRENGRFIVFDFAASSNVRGEKCEMKLHGSSKNLFRLFLLQNNQGKKVEFLFRTETQSEKLRWISALMPQQAEPDLLDDPALLDKLQVQCVRSYKARENDELALEKADIIMVLQQSSDGWFEGVKLSDGERGWFPSDHVEIISSKQARQMNLKEEQRVKYAKQQVFHKR</sequence>